<accession>A0ABU9RDE5</accession>
<comment type="caution">
    <text evidence="1">The sequence shown here is derived from an EMBL/GenBank/DDBJ whole genome shotgun (WGS) entry which is preliminary data.</text>
</comment>
<name>A0ABU9RDE5_9BURK</name>
<proteinExistence type="predicted"/>
<organism evidence="1 2">
    <name type="scientific">Paraburkholderia azotifigens</name>
    <dbReference type="NCBI Taxonomy" id="2057004"/>
    <lineage>
        <taxon>Bacteria</taxon>
        <taxon>Pseudomonadati</taxon>
        <taxon>Pseudomonadota</taxon>
        <taxon>Betaproteobacteria</taxon>
        <taxon>Burkholderiales</taxon>
        <taxon>Burkholderiaceae</taxon>
        <taxon>Paraburkholderia</taxon>
    </lineage>
</organism>
<gene>
    <name evidence="1" type="ORF">V4C56_36330</name>
</gene>
<dbReference type="RefSeq" id="WP_158647044.1">
    <property type="nucleotide sequence ID" value="NZ_JAZHFZ010000041.1"/>
</dbReference>
<reference evidence="1 2" key="1">
    <citation type="submission" date="2024-01" db="EMBL/GenBank/DDBJ databases">
        <title>The diversity of rhizobia nodulating Mimosa spp. in eleven states of Brazil covering several biomes is determined by host plant, location, and edaphic factors.</title>
        <authorList>
            <person name="Rouws L."/>
            <person name="Barauna A."/>
            <person name="Beukes C."/>
            <person name="De Faria S.M."/>
            <person name="Gross E."/>
            <person name="Dos Reis Junior F.B."/>
            <person name="Simon M."/>
            <person name="Maluk M."/>
            <person name="Odee D.W."/>
            <person name="Kenicer G."/>
            <person name="Young J.P.W."/>
            <person name="Reis V.M."/>
            <person name="Zilli J."/>
            <person name="James E.K."/>
        </authorList>
    </citation>
    <scope>NUCLEOTIDE SEQUENCE [LARGE SCALE GENOMIC DNA]</scope>
    <source>
        <strain evidence="1 2">JPY530</strain>
    </source>
</reference>
<sequence length="112" mass="12683">MFDLVRRVAYFSLPAYRTFFLVLQSNDPNERKDAQVRAMSLRAGSSLKFKKFAHQLLHPAALIVGEMTQFPKGVEPVLPVGCRSGNAAKNKRPHGSAEVRDLLFNEYVRLHL</sequence>
<evidence type="ECO:0000313" key="1">
    <source>
        <dbReference type="EMBL" id="MEM5345082.1"/>
    </source>
</evidence>
<dbReference type="EMBL" id="JAZHGA010000041">
    <property type="protein sequence ID" value="MEM5345082.1"/>
    <property type="molecule type" value="Genomic_DNA"/>
</dbReference>
<keyword evidence="2" id="KW-1185">Reference proteome</keyword>
<evidence type="ECO:0000313" key="2">
    <source>
        <dbReference type="Proteomes" id="UP001481677"/>
    </source>
</evidence>
<protein>
    <submittedName>
        <fullName evidence="1">Uncharacterized protein</fullName>
    </submittedName>
</protein>
<dbReference type="Proteomes" id="UP001481677">
    <property type="component" value="Unassembled WGS sequence"/>
</dbReference>